<accession>A0A371I1N2</accession>
<comment type="caution">
    <text evidence="3">The sequence shown here is derived from an EMBL/GenBank/DDBJ whole genome shotgun (WGS) entry which is preliminary data.</text>
</comment>
<feature type="non-terminal residue" evidence="3">
    <location>
        <position position="1"/>
    </location>
</feature>
<dbReference type="EMBL" id="QJKJ01001179">
    <property type="protein sequence ID" value="RDY08929.1"/>
    <property type="molecule type" value="Genomic_DNA"/>
</dbReference>
<dbReference type="Proteomes" id="UP000257109">
    <property type="component" value="Unassembled WGS sequence"/>
</dbReference>
<proteinExistence type="predicted"/>
<dbReference type="OrthoDB" id="695705at2759"/>
<protein>
    <recommendedName>
        <fullName evidence="2">Retrotransposon gag domain-containing protein</fullName>
    </recommendedName>
</protein>
<feature type="region of interest" description="Disordered" evidence="1">
    <location>
        <begin position="98"/>
        <end position="153"/>
    </location>
</feature>
<feature type="compositionally biased region" description="Basic and acidic residues" evidence="1">
    <location>
        <begin position="124"/>
        <end position="153"/>
    </location>
</feature>
<reference evidence="3" key="1">
    <citation type="submission" date="2018-05" db="EMBL/GenBank/DDBJ databases">
        <title>Draft genome of Mucuna pruriens seed.</title>
        <authorList>
            <person name="Nnadi N.E."/>
            <person name="Vos R."/>
            <person name="Hasami M.H."/>
            <person name="Devisetty U.K."/>
            <person name="Aguiy J.C."/>
        </authorList>
    </citation>
    <scope>NUCLEOTIDE SEQUENCE [LARGE SCALE GENOMIC DNA]</scope>
    <source>
        <strain evidence="3">JCA_2017</strain>
    </source>
</reference>
<dbReference type="AlphaFoldDB" id="A0A371I1N2"/>
<evidence type="ECO:0000259" key="2">
    <source>
        <dbReference type="Pfam" id="PF03732"/>
    </source>
</evidence>
<evidence type="ECO:0000256" key="1">
    <source>
        <dbReference type="SAM" id="MobiDB-lite"/>
    </source>
</evidence>
<dbReference type="InterPro" id="IPR005162">
    <property type="entry name" value="Retrotrans_gag_dom"/>
</dbReference>
<name>A0A371I1N2_MUCPR</name>
<sequence>MHIWKRQPLNLKDLSLDQFLRGSKRKYNNLATLKTKEKTKKAILGAIYPTALDFREWRSEGRMGSLSINWEGFLPKSRYIIDIMNELREKVDLVGKGLDSGQKDAQSTNDKSQKDGYGGGNYSDHSRSSRSFKEERRERHERNRREEMCERHDRRKEDRMNKLDISKCKTPSFLGNCKLEFYIDWELKVEQVVTSQKGVWWVTLAFGDFSLIWWWTTMLDHIRRGIYGLKRLMRIRFVPCSYARNLHNKLQILYQESKSMEEYHKEMEIDLLRDQLRESEEANMARFLHGLNRKI</sequence>
<feature type="domain" description="Retrotransposon gag" evidence="2">
    <location>
        <begin position="212"/>
        <end position="293"/>
    </location>
</feature>
<dbReference type="PANTHER" id="PTHR35046">
    <property type="entry name" value="ZINC KNUCKLE (CCHC-TYPE) FAMILY PROTEIN"/>
    <property type="match status" value="1"/>
</dbReference>
<evidence type="ECO:0000313" key="4">
    <source>
        <dbReference type="Proteomes" id="UP000257109"/>
    </source>
</evidence>
<evidence type="ECO:0000313" key="3">
    <source>
        <dbReference type="EMBL" id="RDY08929.1"/>
    </source>
</evidence>
<organism evidence="3 4">
    <name type="scientific">Mucuna pruriens</name>
    <name type="common">Velvet bean</name>
    <name type="synonym">Dolichos pruriens</name>
    <dbReference type="NCBI Taxonomy" id="157652"/>
    <lineage>
        <taxon>Eukaryota</taxon>
        <taxon>Viridiplantae</taxon>
        <taxon>Streptophyta</taxon>
        <taxon>Embryophyta</taxon>
        <taxon>Tracheophyta</taxon>
        <taxon>Spermatophyta</taxon>
        <taxon>Magnoliopsida</taxon>
        <taxon>eudicotyledons</taxon>
        <taxon>Gunneridae</taxon>
        <taxon>Pentapetalae</taxon>
        <taxon>rosids</taxon>
        <taxon>fabids</taxon>
        <taxon>Fabales</taxon>
        <taxon>Fabaceae</taxon>
        <taxon>Papilionoideae</taxon>
        <taxon>50 kb inversion clade</taxon>
        <taxon>NPAAA clade</taxon>
        <taxon>indigoferoid/millettioid clade</taxon>
        <taxon>Phaseoleae</taxon>
        <taxon>Mucuna</taxon>
    </lineage>
</organism>
<dbReference type="Pfam" id="PF03732">
    <property type="entry name" value="Retrotrans_gag"/>
    <property type="match status" value="1"/>
</dbReference>
<keyword evidence="4" id="KW-1185">Reference proteome</keyword>
<gene>
    <name evidence="3" type="ORF">CR513_06787</name>
</gene>
<dbReference type="PANTHER" id="PTHR35046:SF9">
    <property type="entry name" value="RNA-DIRECTED DNA POLYMERASE"/>
    <property type="match status" value="1"/>
</dbReference>